<evidence type="ECO:0000313" key="2">
    <source>
        <dbReference type="EMBL" id="MFD1463266.1"/>
    </source>
</evidence>
<name>A0ABW4DJ07_9BACL</name>
<keyword evidence="3" id="KW-1185">Reference proteome</keyword>
<accession>A0ABW4DJ07</accession>
<evidence type="ECO:0000313" key="3">
    <source>
        <dbReference type="Proteomes" id="UP001597340"/>
    </source>
</evidence>
<evidence type="ECO:0008006" key="4">
    <source>
        <dbReference type="Google" id="ProtNLM"/>
    </source>
</evidence>
<sequence>MELSKQESELIQFVRTLDFDDMLNVLDGIKAVAEDLSTKSVVHASKGNNCAAQGFKSQAENMDKLKQLLGDANEEYRKEINMVLDDVSIKKGE</sequence>
<organism evidence="2 3">
    <name type="scientific">Paenibacillus farraposensis</name>
    <dbReference type="NCBI Taxonomy" id="2807095"/>
    <lineage>
        <taxon>Bacteria</taxon>
        <taxon>Bacillati</taxon>
        <taxon>Bacillota</taxon>
        <taxon>Bacilli</taxon>
        <taxon>Bacillales</taxon>
        <taxon>Paenibacillaceae</taxon>
        <taxon>Paenibacillus</taxon>
    </lineage>
</organism>
<proteinExistence type="predicted"/>
<dbReference type="EMBL" id="JBHTNZ010000029">
    <property type="protein sequence ID" value="MFD1463266.1"/>
    <property type="molecule type" value="Genomic_DNA"/>
</dbReference>
<dbReference type="Proteomes" id="UP001597340">
    <property type="component" value="Unassembled WGS sequence"/>
</dbReference>
<reference evidence="3" key="1">
    <citation type="journal article" date="2019" name="Int. J. Syst. Evol. Microbiol.">
        <title>The Global Catalogue of Microorganisms (GCM) 10K type strain sequencing project: providing services to taxonomists for standard genome sequencing and annotation.</title>
        <authorList>
            <consortium name="The Broad Institute Genomics Platform"/>
            <consortium name="The Broad Institute Genome Sequencing Center for Infectious Disease"/>
            <person name="Wu L."/>
            <person name="Ma J."/>
        </authorList>
    </citation>
    <scope>NUCLEOTIDE SEQUENCE [LARGE SCALE GENOMIC DNA]</scope>
    <source>
        <strain evidence="3">CCM 9147</strain>
    </source>
</reference>
<feature type="coiled-coil region" evidence="1">
    <location>
        <begin position="55"/>
        <end position="82"/>
    </location>
</feature>
<evidence type="ECO:0000256" key="1">
    <source>
        <dbReference type="SAM" id="Coils"/>
    </source>
</evidence>
<dbReference type="RefSeq" id="WP_229526490.1">
    <property type="nucleotide sequence ID" value="NZ_JAFFQR010000112.1"/>
</dbReference>
<comment type="caution">
    <text evidence="2">The sequence shown here is derived from an EMBL/GenBank/DDBJ whole genome shotgun (WGS) entry which is preliminary data.</text>
</comment>
<gene>
    <name evidence="2" type="ORF">ACFQ5D_18125</name>
</gene>
<keyword evidence="1" id="KW-0175">Coiled coil</keyword>
<protein>
    <recommendedName>
        <fullName evidence="4">Phage protein</fullName>
    </recommendedName>
</protein>